<evidence type="ECO:0000259" key="8">
    <source>
        <dbReference type="Pfam" id="PF02601"/>
    </source>
</evidence>
<evidence type="ECO:0000256" key="7">
    <source>
        <dbReference type="SAM" id="Coils"/>
    </source>
</evidence>
<dbReference type="HAMAP" id="MF_00378">
    <property type="entry name" value="Exonuc_7_L"/>
    <property type="match status" value="1"/>
</dbReference>
<dbReference type="RefSeq" id="WP_309956946.1">
    <property type="nucleotide sequence ID" value="NZ_JAVDUJ010000001.1"/>
</dbReference>
<dbReference type="EC" id="3.1.11.6" evidence="5"/>
<keyword evidence="7" id="KW-0175">Coiled coil</keyword>
<evidence type="ECO:0000256" key="4">
    <source>
        <dbReference type="ARBA" id="ARBA00022839"/>
    </source>
</evidence>
<accession>A0ABU1T4Y3</accession>
<dbReference type="PANTHER" id="PTHR30008:SF0">
    <property type="entry name" value="EXODEOXYRIBONUCLEASE 7 LARGE SUBUNIT"/>
    <property type="match status" value="1"/>
</dbReference>
<comment type="catalytic activity">
    <reaction evidence="5 6">
        <text>Exonucleolytic cleavage in either 5'- to 3'- or 3'- to 5'-direction to yield nucleoside 5'-phosphates.</text>
        <dbReference type="EC" id="3.1.11.6"/>
    </reaction>
</comment>
<comment type="function">
    <text evidence="5">Bidirectionally degrades single-stranded DNA into large acid-insoluble oligonucleotides, which are then degraded further into small acid-soluble oligonucleotides.</text>
</comment>
<keyword evidence="3 5" id="KW-0378">Hydrolase</keyword>
<sequence>MKQQTPIPSHLPQLAAHTTPEQPWPLRLLSTKIAEYVSKMSRLWVEGEIITLVRRPNAKVQFFTLADLEEKVSINVKIFSHALPAGIESGSRVVICAKPDFWAGNGSLALFADEVRAVGIGEILARIEQLKQRLAAEGLFAANRKLPLPFLPQKIGLICGRNTKAMHDVIVNARARWASAEFAVKEVQVQGTEAVPAMLKAFAELDADPNVAVIVFARGGGSVEDLLPFSDEQLVRAVAAASTPVVSAIGHETDNPVLDFVADYRASTPTAAAKRIVPDVTEEKQNLNQALSRMRNAFTQKINIMQNELNQIRQRPIFANPENLVINRHEDIQNLHYTLRNQIQHRIKLSTTDFTGLLKQLRTLSPYSTISRGYSVLHRIDGTIVTSTKEVKANTKLAAILKDGTLALQVNNSQTNTNTNTSDNFTQK</sequence>
<evidence type="ECO:0000256" key="6">
    <source>
        <dbReference type="RuleBase" id="RU004355"/>
    </source>
</evidence>
<dbReference type="Pfam" id="PF13742">
    <property type="entry name" value="tRNA_anti_2"/>
    <property type="match status" value="1"/>
</dbReference>
<feature type="coiled-coil region" evidence="7">
    <location>
        <begin position="277"/>
        <end position="315"/>
    </location>
</feature>
<dbReference type="Pfam" id="PF02601">
    <property type="entry name" value="Exonuc_VII_L"/>
    <property type="match status" value="1"/>
</dbReference>
<protein>
    <recommendedName>
        <fullName evidence="5">Exodeoxyribonuclease 7 large subunit</fullName>
        <ecNumber evidence="5">3.1.11.6</ecNumber>
    </recommendedName>
    <alternativeName>
        <fullName evidence="5">Exodeoxyribonuclease VII large subunit</fullName>
        <shortName evidence="5">Exonuclease VII large subunit</shortName>
    </alternativeName>
</protein>
<evidence type="ECO:0000256" key="5">
    <source>
        <dbReference type="HAMAP-Rule" id="MF_00378"/>
    </source>
</evidence>
<dbReference type="PANTHER" id="PTHR30008">
    <property type="entry name" value="EXODEOXYRIBONUCLEASE 7 LARGE SUBUNIT"/>
    <property type="match status" value="1"/>
</dbReference>
<comment type="caution">
    <text evidence="10">The sequence shown here is derived from an EMBL/GenBank/DDBJ whole genome shotgun (WGS) entry which is preliminary data.</text>
</comment>
<dbReference type="InterPro" id="IPR020579">
    <property type="entry name" value="Exonuc_VII_lsu_C"/>
</dbReference>
<feature type="domain" description="OB-fold nucleic acid binding" evidence="9">
    <location>
        <begin position="27"/>
        <end position="115"/>
    </location>
</feature>
<evidence type="ECO:0000256" key="1">
    <source>
        <dbReference type="ARBA" id="ARBA00022490"/>
    </source>
</evidence>
<dbReference type="EMBL" id="JAVDUJ010000001">
    <property type="protein sequence ID" value="MDR6939900.1"/>
    <property type="molecule type" value="Genomic_DNA"/>
</dbReference>
<dbReference type="Proteomes" id="UP001266099">
    <property type="component" value="Unassembled WGS sequence"/>
</dbReference>
<evidence type="ECO:0000256" key="3">
    <source>
        <dbReference type="ARBA" id="ARBA00022801"/>
    </source>
</evidence>
<reference evidence="10 11" key="1">
    <citation type="submission" date="2023-07" db="EMBL/GenBank/DDBJ databases">
        <title>Sequencing the genomes of 1000 actinobacteria strains.</title>
        <authorList>
            <person name="Klenk H.-P."/>
        </authorList>
    </citation>
    <scope>NUCLEOTIDE SEQUENCE [LARGE SCALE GENOMIC DNA]</scope>
    <source>
        <strain evidence="10 11">DSM 15539</strain>
    </source>
</reference>
<comment type="similarity">
    <text evidence="5 6">Belongs to the XseA family.</text>
</comment>
<gene>
    <name evidence="5" type="primary">xseA</name>
    <name evidence="10" type="ORF">J2S36_001443</name>
</gene>
<organism evidence="10 11">
    <name type="scientific">Arcanobacterium hippocoleae</name>
    <dbReference type="NCBI Taxonomy" id="149017"/>
    <lineage>
        <taxon>Bacteria</taxon>
        <taxon>Bacillati</taxon>
        <taxon>Actinomycetota</taxon>
        <taxon>Actinomycetes</taxon>
        <taxon>Actinomycetales</taxon>
        <taxon>Actinomycetaceae</taxon>
        <taxon>Arcanobacterium</taxon>
    </lineage>
</organism>
<evidence type="ECO:0000256" key="2">
    <source>
        <dbReference type="ARBA" id="ARBA00022722"/>
    </source>
</evidence>
<dbReference type="InterPro" id="IPR025824">
    <property type="entry name" value="OB-fold_nuc-bd_dom"/>
</dbReference>
<keyword evidence="4 5" id="KW-0269">Exonuclease</keyword>
<proteinExistence type="inferred from homology"/>
<dbReference type="InterPro" id="IPR003753">
    <property type="entry name" value="Exonuc_VII_L"/>
</dbReference>
<feature type="domain" description="Exonuclease VII large subunit C-terminal" evidence="8">
    <location>
        <begin position="139"/>
        <end position="351"/>
    </location>
</feature>
<evidence type="ECO:0000313" key="10">
    <source>
        <dbReference type="EMBL" id="MDR6939900.1"/>
    </source>
</evidence>
<keyword evidence="2 5" id="KW-0540">Nuclease</keyword>
<keyword evidence="11" id="KW-1185">Reference proteome</keyword>
<keyword evidence="1 5" id="KW-0963">Cytoplasm</keyword>
<evidence type="ECO:0000313" key="11">
    <source>
        <dbReference type="Proteomes" id="UP001266099"/>
    </source>
</evidence>
<dbReference type="NCBIfam" id="TIGR00237">
    <property type="entry name" value="xseA"/>
    <property type="match status" value="1"/>
</dbReference>
<dbReference type="GO" id="GO:0008855">
    <property type="term" value="F:exodeoxyribonuclease VII activity"/>
    <property type="evidence" value="ECO:0007669"/>
    <property type="project" value="UniProtKB-EC"/>
</dbReference>
<dbReference type="CDD" id="cd04489">
    <property type="entry name" value="ExoVII_LU_OBF"/>
    <property type="match status" value="1"/>
</dbReference>
<comment type="subunit">
    <text evidence="5">Heterooligomer composed of large and small subunits.</text>
</comment>
<name>A0ABU1T4Y3_9ACTO</name>
<evidence type="ECO:0000259" key="9">
    <source>
        <dbReference type="Pfam" id="PF13742"/>
    </source>
</evidence>
<comment type="subcellular location">
    <subcellularLocation>
        <location evidence="5 6">Cytoplasm</location>
    </subcellularLocation>
</comment>